<name>A0A6A6QZP7_9PEZI</name>
<dbReference type="AlphaFoldDB" id="A0A6A6QZP7"/>
<gene>
    <name evidence="1" type="ORF">BU16DRAFT_329150</name>
</gene>
<dbReference type="EMBL" id="MU004186">
    <property type="protein sequence ID" value="KAF2497925.1"/>
    <property type="molecule type" value="Genomic_DNA"/>
</dbReference>
<reference evidence="1" key="1">
    <citation type="journal article" date="2020" name="Stud. Mycol.">
        <title>101 Dothideomycetes genomes: a test case for predicting lifestyles and emergence of pathogens.</title>
        <authorList>
            <person name="Haridas S."/>
            <person name="Albert R."/>
            <person name="Binder M."/>
            <person name="Bloem J."/>
            <person name="Labutti K."/>
            <person name="Salamov A."/>
            <person name="Andreopoulos B."/>
            <person name="Baker S."/>
            <person name="Barry K."/>
            <person name="Bills G."/>
            <person name="Bluhm B."/>
            <person name="Cannon C."/>
            <person name="Castanera R."/>
            <person name="Culley D."/>
            <person name="Daum C."/>
            <person name="Ezra D."/>
            <person name="Gonzalez J."/>
            <person name="Henrissat B."/>
            <person name="Kuo A."/>
            <person name="Liang C."/>
            <person name="Lipzen A."/>
            <person name="Lutzoni F."/>
            <person name="Magnuson J."/>
            <person name="Mondo S."/>
            <person name="Nolan M."/>
            <person name="Ohm R."/>
            <person name="Pangilinan J."/>
            <person name="Park H.-J."/>
            <person name="Ramirez L."/>
            <person name="Alfaro M."/>
            <person name="Sun H."/>
            <person name="Tritt A."/>
            <person name="Yoshinaga Y."/>
            <person name="Zwiers L.-H."/>
            <person name="Turgeon B."/>
            <person name="Goodwin S."/>
            <person name="Spatafora J."/>
            <person name="Crous P."/>
            <person name="Grigoriev I."/>
        </authorList>
    </citation>
    <scope>NUCLEOTIDE SEQUENCE</scope>
    <source>
        <strain evidence="1">CBS 269.34</strain>
    </source>
</reference>
<evidence type="ECO:0000313" key="2">
    <source>
        <dbReference type="Proteomes" id="UP000799750"/>
    </source>
</evidence>
<accession>A0A6A6QZP7</accession>
<dbReference type="Proteomes" id="UP000799750">
    <property type="component" value="Unassembled WGS sequence"/>
</dbReference>
<evidence type="ECO:0000313" key="1">
    <source>
        <dbReference type="EMBL" id="KAF2497925.1"/>
    </source>
</evidence>
<organism evidence="1 2">
    <name type="scientific">Lophium mytilinum</name>
    <dbReference type="NCBI Taxonomy" id="390894"/>
    <lineage>
        <taxon>Eukaryota</taxon>
        <taxon>Fungi</taxon>
        <taxon>Dikarya</taxon>
        <taxon>Ascomycota</taxon>
        <taxon>Pezizomycotina</taxon>
        <taxon>Dothideomycetes</taxon>
        <taxon>Pleosporomycetidae</taxon>
        <taxon>Mytilinidiales</taxon>
        <taxon>Mytilinidiaceae</taxon>
        <taxon>Lophium</taxon>
    </lineage>
</organism>
<proteinExistence type="predicted"/>
<protein>
    <submittedName>
        <fullName evidence="1">Uncharacterized protein</fullName>
    </submittedName>
</protein>
<keyword evidence="2" id="KW-1185">Reference proteome</keyword>
<sequence length="121" mass="12547">MHDQGAVSTDGGLSGARGFRFRRLLEMPASDSGCASGLKTPGSPPDVSVVRLGPGSTAWIPFTMASSSRASAGRAQGSMGVVGFAAITQRRWRGGIGTGGPRCWRQGLEVRSPATRHEGSF</sequence>